<sequence length="270" mass="28441">MDLQATPSDWPTLLALAFVLGLKHGLDADHLATIDGLTRHNSRLQQRFASFCGSFFSLGHGAVVLVTALGLSALAGQQAVPDWLDALGAWVSIGFLLLLGGLNLWALWRTAPDQVVRPLGLKAWGLKGLQQVSHPVVVALVGALFALSFDTLSQAAFFALAGGRLGGAWPVASLALAFLLGMLVTDGLNGLWIARLMARADQVARRASRVMGLTVVALSWGVAGLGLAKLYSPAIDAWAEGQALLLSLTVLGLLAAAFGWVLHGARRRWA</sequence>
<keyword evidence="7 8" id="KW-0472">Membrane</keyword>
<feature type="transmembrane region" description="Helical" evidence="8">
    <location>
        <begin position="87"/>
        <end position="108"/>
    </location>
</feature>
<feature type="transmembrane region" description="Helical" evidence="8">
    <location>
        <begin position="210"/>
        <end position="231"/>
    </location>
</feature>
<comment type="caution">
    <text evidence="9">The sequence shown here is derived from an EMBL/GenBank/DDBJ whole genome shotgun (WGS) entry which is preliminary data.</text>
</comment>
<evidence type="ECO:0000256" key="1">
    <source>
        <dbReference type="ARBA" id="ARBA00004127"/>
    </source>
</evidence>
<dbReference type="InterPro" id="IPR011541">
    <property type="entry name" value="Ni/Co_transpt_high_affinity"/>
</dbReference>
<evidence type="ECO:0000313" key="10">
    <source>
        <dbReference type="Proteomes" id="UP001528673"/>
    </source>
</evidence>
<evidence type="ECO:0000256" key="2">
    <source>
        <dbReference type="ARBA" id="ARBA00010892"/>
    </source>
</evidence>
<proteinExistence type="inferred from homology"/>
<gene>
    <name evidence="9" type="ORF">PSQ40_15065</name>
</gene>
<dbReference type="Pfam" id="PF03824">
    <property type="entry name" value="NicO"/>
    <property type="match status" value="1"/>
</dbReference>
<comment type="similarity">
    <text evidence="2 8">Belongs to the NiCoT transporter (TC 2.A.52) family.</text>
</comment>
<evidence type="ECO:0000256" key="6">
    <source>
        <dbReference type="ARBA" id="ARBA00022989"/>
    </source>
</evidence>
<keyword evidence="6 8" id="KW-1133">Transmembrane helix</keyword>
<keyword evidence="5 8" id="KW-0812">Transmembrane</keyword>
<name>A0ABT5N4A1_9BURK</name>
<organism evidence="9 10">
    <name type="scientific">Curvibacter cyanobacteriorum</name>
    <dbReference type="NCBI Taxonomy" id="3026422"/>
    <lineage>
        <taxon>Bacteria</taxon>
        <taxon>Pseudomonadati</taxon>
        <taxon>Pseudomonadota</taxon>
        <taxon>Betaproteobacteria</taxon>
        <taxon>Burkholderiales</taxon>
        <taxon>Comamonadaceae</taxon>
        <taxon>Curvibacter</taxon>
    </lineage>
</organism>
<feature type="transmembrane region" description="Helical" evidence="8">
    <location>
        <begin position="136"/>
        <end position="161"/>
    </location>
</feature>
<protein>
    <recommendedName>
        <fullName evidence="8">Nickel/cobalt efflux system</fullName>
    </recommendedName>
</protein>
<evidence type="ECO:0000256" key="3">
    <source>
        <dbReference type="ARBA" id="ARBA00022448"/>
    </source>
</evidence>
<feature type="transmembrane region" description="Helical" evidence="8">
    <location>
        <begin position="167"/>
        <end position="189"/>
    </location>
</feature>
<evidence type="ECO:0000256" key="8">
    <source>
        <dbReference type="RuleBase" id="RU362101"/>
    </source>
</evidence>
<evidence type="ECO:0000313" key="9">
    <source>
        <dbReference type="EMBL" id="MDD0839903.1"/>
    </source>
</evidence>
<keyword evidence="3 8" id="KW-0813">Transport</keyword>
<reference evidence="9 10" key="1">
    <citation type="submission" date="2023-02" db="EMBL/GenBank/DDBJ databases">
        <title>Bacterial whole genomic sequence of Curvibacter sp. HBC61.</title>
        <authorList>
            <person name="Le V."/>
            <person name="Ko S.-R."/>
            <person name="Ahn C.-Y."/>
            <person name="Oh H.-M."/>
        </authorList>
    </citation>
    <scope>NUCLEOTIDE SEQUENCE [LARGE SCALE GENOMIC DNA]</scope>
    <source>
        <strain evidence="9 10">HBC61</strain>
    </source>
</reference>
<feature type="transmembrane region" description="Helical" evidence="8">
    <location>
        <begin position="243"/>
        <end position="262"/>
    </location>
</feature>
<dbReference type="EMBL" id="JAQSIP010000007">
    <property type="protein sequence ID" value="MDD0839903.1"/>
    <property type="molecule type" value="Genomic_DNA"/>
</dbReference>
<dbReference type="PANTHER" id="PTHR31611:SF0">
    <property type="entry name" value="HIGH-AFFINITY NICKEL TRANSPORT PROTEIN NIC1"/>
    <property type="match status" value="1"/>
</dbReference>
<feature type="transmembrane region" description="Helical" evidence="8">
    <location>
        <begin position="48"/>
        <end position="75"/>
    </location>
</feature>
<evidence type="ECO:0000256" key="7">
    <source>
        <dbReference type="ARBA" id="ARBA00023136"/>
    </source>
</evidence>
<keyword evidence="4" id="KW-0533">Nickel</keyword>
<keyword evidence="10" id="KW-1185">Reference proteome</keyword>
<accession>A0ABT5N4A1</accession>
<dbReference type="InterPro" id="IPR004688">
    <property type="entry name" value="Ni/Co_transpt"/>
</dbReference>
<dbReference type="Proteomes" id="UP001528673">
    <property type="component" value="Unassembled WGS sequence"/>
</dbReference>
<evidence type="ECO:0000256" key="4">
    <source>
        <dbReference type="ARBA" id="ARBA00022596"/>
    </source>
</evidence>
<comment type="subcellular location">
    <subcellularLocation>
        <location evidence="8">Cell membrane</location>
        <topology evidence="8">Multi-pass membrane protein</topology>
    </subcellularLocation>
    <subcellularLocation>
        <location evidence="1">Endomembrane system</location>
        <topology evidence="1">Multi-pass membrane protein</topology>
    </subcellularLocation>
</comment>
<dbReference type="PANTHER" id="PTHR31611">
    <property type="entry name" value="HIGH-AFFINITY NICKEL TRANSPORT PROTEIN NIC1"/>
    <property type="match status" value="1"/>
</dbReference>
<dbReference type="RefSeq" id="WP_273952527.1">
    <property type="nucleotide sequence ID" value="NZ_JAQSIP010000007.1"/>
</dbReference>
<evidence type="ECO:0000256" key="5">
    <source>
        <dbReference type="ARBA" id="ARBA00022692"/>
    </source>
</evidence>